<feature type="compositionally biased region" description="Basic and acidic residues" evidence="1">
    <location>
        <begin position="249"/>
        <end position="261"/>
    </location>
</feature>
<feature type="compositionally biased region" description="Polar residues" evidence="1">
    <location>
        <begin position="289"/>
        <end position="302"/>
    </location>
</feature>
<gene>
    <name evidence="2" type="ORF">D0864_02245</name>
</gene>
<feature type="compositionally biased region" description="Polar residues" evidence="1">
    <location>
        <begin position="347"/>
        <end position="356"/>
    </location>
</feature>
<accession>A0A3M7GZC3</accession>
<reference evidence="2 3" key="1">
    <citation type="journal article" date="2018" name="BMC Genomics">
        <title>Genomic evidence for intraspecific hybridization in a clonal and extremely halotolerant yeast.</title>
        <authorList>
            <person name="Gostincar C."/>
            <person name="Stajich J.E."/>
            <person name="Zupancic J."/>
            <person name="Zalar P."/>
            <person name="Gunde-Cimerman N."/>
        </authorList>
    </citation>
    <scope>NUCLEOTIDE SEQUENCE [LARGE SCALE GENOMIC DNA]</scope>
    <source>
        <strain evidence="2 3">EXF-10513</strain>
    </source>
</reference>
<sequence length="604" mass="66972">MSTVGEVVGVLACVDGVVSAYRDGGAIIQLIKVKRAQKRAPPPPRLLEESIDQAPEAIEREKNNGVQKFGRAFEEGDHIAVIALQQITIQLQGTLLEKLRNATLDNDVTTDFTILVDAADLGRDRAIGALLELRQRLLQAAPIHEVAIPEDGRQPQPRLPSFSRESRKGSQDLPLRSTHEPPAQQPQQQQKKLGPERARTWVRDNISSSRDASGEEDSASGAEETRRTRKRHSSILGFLHKNQRSQSGSHERGSKSSDLARRSSTNSPTSAPVPFKPPPRCDARDYANPPNSMDTQRSNGLRSNRELDDNQSLPRSSETSRRRPERRDTTDSLLPGVPPDGPATPGATRQSLSNALSVARSASFKNEHASSAVPTPTPENDFLGFCKGAWKLQNGDRKAMTKSKEFNEGWSGNSIYLLACTQSKCAFAGHLPLDQIWTKVITVEAKGMKIRWPFLAKSHVQQYKVRREKQYQFQCMFCVYQDVGSKGQGQRRETYTGTDAYLEHVSQTHRGETLGAILMYKTRCITERVAEDTEEFDVNLWPLSVPEQLDRSQAAGVSGEKAAAYTNGGSLEEAQDSGVISEQPWNEGLSEFHWGGELERSERD</sequence>
<evidence type="ECO:0000313" key="3">
    <source>
        <dbReference type="Proteomes" id="UP000269539"/>
    </source>
</evidence>
<dbReference type="EMBL" id="QWIO01000155">
    <property type="protein sequence ID" value="RMZ06373.1"/>
    <property type="molecule type" value="Genomic_DNA"/>
</dbReference>
<evidence type="ECO:0000313" key="2">
    <source>
        <dbReference type="EMBL" id="RMZ06373.1"/>
    </source>
</evidence>
<feature type="compositionally biased region" description="Basic and acidic residues" evidence="1">
    <location>
        <begin position="318"/>
        <end position="330"/>
    </location>
</feature>
<dbReference type="Proteomes" id="UP000269539">
    <property type="component" value="Unassembled WGS sequence"/>
</dbReference>
<feature type="compositionally biased region" description="Low complexity" evidence="1">
    <location>
        <begin position="181"/>
        <end position="190"/>
    </location>
</feature>
<proteinExistence type="predicted"/>
<name>A0A3M7GZC3_HORWE</name>
<comment type="caution">
    <text evidence="2">The sequence shown here is derived from an EMBL/GenBank/DDBJ whole genome shotgun (WGS) entry which is preliminary data.</text>
</comment>
<feature type="region of interest" description="Disordered" evidence="1">
    <location>
        <begin position="148"/>
        <end position="359"/>
    </location>
</feature>
<feature type="region of interest" description="Disordered" evidence="1">
    <location>
        <begin position="566"/>
        <end position="604"/>
    </location>
</feature>
<dbReference type="OrthoDB" id="25896at2759"/>
<evidence type="ECO:0000256" key="1">
    <source>
        <dbReference type="SAM" id="MobiDB-lite"/>
    </source>
</evidence>
<feature type="compositionally biased region" description="Basic and acidic residues" evidence="1">
    <location>
        <begin position="594"/>
        <end position="604"/>
    </location>
</feature>
<protein>
    <submittedName>
        <fullName evidence="2">Uncharacterized protein</fullName>
    </submittedName>
</protein>
<feature type="compositionally biased region" description="Basic and acidic residues" evidence="1">
    <location>
        <begin position="193"/>
        <end position="202"/>
    </location>
</feature>
<dbReference type="VEuPathDB" id="FungiDB:BTJ68_11648"/>
<dbReference type="AlphaFoldDB" id="A0A3M7GZC3"/>
<organism evidence="2 3">
    <name type="scientific">Hortaea werneckii</name>
    <name type="common">Black yeast</name>
    <name type="synonym">Cladosporium werneckii</name>
    <dbReference type="NCBI Taxonomy" id="91943"/>
    <lineage>
        <taxon>Eukaryota</taxon>
        <taxon>Fungi</taxon>
        <taxon>Dikarya</taxon>
        <taxon>Ascomycota</taxon>
        <taxon>Pezizomycotina</taxon>
        <taxon>Dothideomycetes</taxon>
        <taxon>Dothideomycetidae</taxon>
        <taxon>Mycosphaerellales</taxon>
        <taxon>Teratosphaeriaceae</taxon>
        <taxon>Hortaea</taxon>
    </lineage>
</organism>